<dbReference type="GO" id="GO:0071140">
    <property type="term" value="P:resolution of mitotic recombination intermediates"/>
    <property type="evidence" value="ECO:0007669"/>
    <property type="project" value="TreeGrafter"/>
</dbReference>
<sequence>MDLDQLDLNPRIIAAIKKAKLNSVKEVLHFSGPDLQRLTGLSGPDVQRLLRAASSHLRGSGVLTALDLLQQQARFPTQHRRLSLGCPVLDGLLGGGLPLDGITELAGGSSAGKTQLALQLCLAVQFPPRHGGLEAAFGRLQGCLLGPQPLRA</sequence>
<feature type="domain" description="RecA family profile 1" evidence="7">
    <location>
        <begin position="78"/>
        <end position="152"/>
    </location>
</feature>
<evidence type="ECO:0000256" key="1">
    <source>
        <dbReference type="ARBA" id="ARBA00004123"/>
    </source>
</evidence>
<dbReference type="Gene3D" id="3.40.50.300">
    <property type="entry name" value="P-loop containing nucleotide triphosphate hydrolases"/>
    <property type="match status" value="1"/>
</dbReference>
<dbReference type="Pfam" id="PF08423">
    <property type="entry name" value="Rad51"/>
    <property type="match status" value="1"/>
</dbReference>
<organism evidence="8 9">
    <name type="scientific">Rousettus aegyptiacus</name>
    <name type="common">Egyptian fruit bat</name>
    <name type="synonym">Pteropus aegyptiacus</name>
    <dbReference type="NCBI Taxonomy" id="9407"/>
    <lineage>
        <taxon>Eukaryota</taxon>
        <taxon>Metazoa</taxon>
        <taxon>Chordata</taxon>
        <taxon>Craniata</taxon>
        <taxon>Vertebrata</taxon>
        <taxon>Euteleostomi</taxon>
        <taxon>Mammalia</taxon>
        <taxon>Eutheria</taxon>
        <taxon>Laurasiatheria</taxon>
        <taxon>Chiroptera</taxon>
        <taxon>Yinpterochiroptera</taxon>
        <taxon>Pteropodoidea</taxon>
        <taxon>Pteropodidae</taxon>
        <taxon>Rousettinae</taxon>
        <taxon>Rousettus</taxon>
    </lineage>
</organism>
<dbReference type="GO" id="GO:0033065">
    <property type="term" value="C:Rad51C-XRCC3 complex"/>
    <property type="evidence" value="ECO:0007669"/>
    <property type="project" value="TreeGrafter"/>
</dbReference>
<dbReference type="EMBL" id="JACASE010000003">
    <property type="protein sequence ID" value="KAF6488454.1"/>
    <property type="molecule type" value="Genomic_DNA"/>
</dbReference>
<comment type="subcellular location">
    <subcellularLocation>
        <location evidence="1">Nucleus</location>
    </subcellularLocation>
</comment>
<comment type="caution">
    <text evidence="8">The sequence shown here is derived from an EMBL/GenBank/DDBJ whole genome shotgun (WGS) entry which is preliminary data.</text>
</comment>
<evidence type="ECO:0000256" key="4">
    <source>
        <dbReference type="ARBA" id="ARBA00023125"/>
    </source>
</evidence>
<keyword evidence="4" id="KW-0238">DNA-binding</keyword>
<accession>A0A7J8IV56</accession>
<dbReference type="GO" id="GO:0000400">
    <property type="term" value="F:four-way junction DNA binding"/>
    <property type="evidence" value="ECO:0007669"/>
    <property type="project" value="TreeGrafter"/>
</dbReference>
<dbReference type="PANTHER" id="PTHR46487">
    <property type="entry name" value="DNA REPAIR PROTEIN XRCC3"/>
    <property type="match status" value="1"/>
</dbReference>
<dbReference type="InterPro" id="IPR027417">
    <property type="entry name" value="P-loop_NTPase"/>
</dbReference>
<evidence type="ECO:0000313" key="8">
    <source>
        <dbReference type="EMBL" id="KAF6488454.1"/>
    </source>
</evidence>
<dbReference type="GO" id="GO:0045003">
    <property type="term" value="P:double-strand break repair via synthesis-dependent strand annealing"/>
    <property type="evidence" value="ECO:0007669"/>
    <property type="project" value="TreeGrafter"/>
</dbReference>
<dbReference type="PANTHER" id="PTHR46487:SF1">
    <property type="entry name" value="DNA REPAIR PROTEIN XRCC3"/>
    <property type="match status" value="1"/>
</dbReference>
<dbReference type="SUPFAM" id="SSF52540">
    <property type="entry name" value="P-loop containing nucleoside triphosphate hydrolases"/>
    <property type="match status" value="1"/>
</dbReference>
<evidence type="ECO:0000256" key="6">
    <source>
        <dbReference type="ARBA" id="ARBA00023242"/>
    </source>
</evidence>
<keyword evidence="9" id="KW-1185">Reference proteome</keyword>
<dbReference type="InterPro" id="IPR013632">
    <property type="entry name" value="Rad51_C"/>
</dbReference>
<gene>
    <name evidence="8" type="ORF">HJG63_020752</name>
</gene>
<dbReference type="GO" id="GO:0000722">
    <property type="term" value="P:telomere maintenance via recombination"/>
    <property type="evidence" value="ECO:0007669"/>
    <property type="project" value="TreeGrafter"/>
</dbReference>
<evidence type="ECO:0000256" key="2">
    <source>
        <dbReference type="ARBA" id="ARBA00007095"/>
    </source>
</evidence>
<protein>
    <submittedName>
        <fullName evidence="8">X-ray repair cross complementing 3</fullName>
    </submittedName>
</protein>
<proteinExistence type="inferred from homology"/>
<dbReference type="InterPro" id="IPR020588">
    <property type="entry name" value="RecA_ATP-bd"/>
</dbReference>
<evidence type="ECO:0000259" key="7">
    <source>
        <dbReference type="PROSITE" id="PS50162"/>
    </source>
</evidence>
<dbReference type="SUPFAM" id="SSF47789">
    <property type="entry name" value="C-terminal domain of RNA polymerase alpha subunit"/>
    <property type="match status" value="1"/>
</dbReference>
<reference evidence="8 9" key="1">
    <citation type="journal article" date="2020" name="Nature">
        <title>Six reference-quality genomes reveal evolution of bat adaptations.</title>
        <authorList>
            <person name="Jebb D."/>
            <person name="Huang Z."/>
            <person name="Pippel M."/>
            <person name="Hughes G.M."/>
            <person name="Lavrichenko K."/>
            <person name="Devanna P."/>
            <person name="Winkler S."/>
            <person name="Jermiin L.S."/>
            <person name="Skirmuntt E.C."/>
            <person name="Katzourakis A."/>
            <person name="Burkitt-Gray L."/>
            <person name="Ray D.A."/>
            <person name="Sullivan K.A.M."/>
            <person name="Roscito J.G."/>
            <person name="Kirilenko B.M."/>
            <person name="Davalos L.M."/>
            <person name="Corthals A.P."/>
            <person name="Power M.L."/>
            <person name="Jones G."/>
            <person name="Ransome R.D."/>
            <person name="Dechmann D.K.N."/>
            <person name="Locatelli A.G."/>
            <person name="Puechmaille S.J."/>
            <person name="Fedrigo O."/>
            <person name="Jarvis E.D."/>
            <person name="Hiller M."/>
            <person name="Vernes S.C."/>
            <person name="Myers E.W."/>
            <person name="Teeling E.C."/>
        </authorList>
    </citation>
    <scope>NUCLEOTIDE SEQUENCE [LARGE SCALE GENOMIC DNA]</scope>
    <source>
        <strain evidence="8">MRouAeg1</strain>
        <tissue evidence="8">Muscle</tissue>
    </source>
</reference>
<comment type="similarity">
    <text evidence="2">Belongs to the RecA family. RAD51 subfamily.</text>
</comment>
<dbReference type="PROSITE" id="PS50162">
    <property type="entry name" value="RECA_2"/>
    <property type="match status" value="1"/>
</dbReference>
<keyword evidence="5" id="KW-0233">DNA recombination</keyword>
<keyword evidence="6" id="KW-0539">Nucleus</keyword>
<dbReference type="GO" id="GO:0140664">
    <property type="term" value="F:ATP-dependent DNA damage sensor activity"/>
    <property type="evidence" value="ECO:0007669"/>
    <property type="project" value="InterPro"/>
</dbReference>
<dbReference type="GO" id="GO:0005657">
    <property type="term" value="C:replication fork"/>
    <property type="evidence" value="ECO:0007669"/>
    <property type="project" value="TreeGrafter"/>
</dbReference>
<evidence type="ECO:0000256" key="3">
    <source>
        <dbReference type="ARBA" id="ARBA00022763"/>
    </source>
</evidence>
<dbReference type="Proteomes" id="UP000593571">
    <property type="component" value="Unassembled WGS sequence"/>
</dbReference>
<keyword evidence="3" id="KW-0227">DNA damage</keyword>
<dbReference type="GO" id="GO:0005524">
    <property type="term" value="F:ATP binding"/>
    <property type="evidence" value="ECO:0007669"/>
    <property type="project" value="InterPro"/>
</dbReference>
<dbReference type="Pfam" id="PF26169">
    <property type="entry name" value="HHH_XRCC3_RpoA"/>
    <property type="match status" value="1"/>
</dbReference>
<evidence type="ECO:0000256" key="5">
    <source>
        <dbReference type="ARBA" id="ARBA00023172"/>
    </source>
</evidence>
<dbReference type="InterPro" id="IPR058766">
    <property type="entry name" value="HHH_XRCC3_RAD51B"/>
</dbReference>
<name>A0A7J8IV56_ROUAE</name>
<evidence type="ECO:0000313" key="9">
    <source>
        <dbReference type="Proteomes" id="UP000593571"/>
    </source>
</evidence>
<dbReference type="AlphaFoldDB" id="A0A7J8IV56"/>
<dbReference type="GO" id="GO:0090656">
    <property type="term" value="P:t-circle formation"/>
    <property type="evidence" value="ECO:0007669"/>
    <property type="project" value="TreeGrafter"/>
</dbReference>